<name>A0A1F5NVX7_9BACT</name>
<dbReference type="GO" id="GO:0006412">
    <property type="term" value="P:translation"/>
    <property type="evidence" value="ECO:0007669"/>
    <property type="project" value="UniProtKB-UniRule"/>
</dbReference>
<dbReference type="InterPro" id="IPR002132">
    <property type="entry name" value="Ribosomal_uL5"/>
</dbReference>
<accession>A0A1F5NVX7</accession>
<dbReference type="STRING" id="1817822.A2826_01490"/>
<dbReference type="InterPro" id="IPR020930">
    <property type="entry name" value="Ribosomal_uL5_bac-type"/>
</dbReference>
<evidence type="ECO:0000313" key="9">
    <source>
        <dbReference type="EMBL" id="OGE81672.1"/>
    </source>
</evidence>
<dbReference type="PANTHER" id="PTHR11994">
    <property type="entry name" value="60S RIBOSOMAL PROTEIN L11-RELATED"/>
    <property type="match status" value="1"/>
</dbReference>
<organism evidence="9 10">
    <name type="scientific">Candidatus Doudnabacteria bacterium RIFCSPHIGHO2_01_FULL_43_23</name>
    <dbReference type="NCBI Taxonomy" id="1817822"/>
    <lineage>
        <taxon>Bacteria</taxon>
        <taxon>Candidatus Doudnaibacteriota</taxon>
    </lineage>
</organism>
<evidence type="ECO:0000259" key="7">
    <source>
        <dbReference type="Pfam" id="PF00281"/>
    </source>
</evidence>
<comment type="subunit">
    <text evidence="5">Part of the 50S ribosomal subunit; part of the 5S rRNA/L5/L18/L25 subcomplex. Contacts the 5S rRNA and the P site tRNA. Forms a bridge to the 30S subunit in the 70S ribosome.</text>
</comment>
<dbReference type="GO" id="GO:1990904">
    <property type="term" value="C:ribonucleoprotein complex"/>
    <property type="evidence" value="ECO:0007669"/>
    <property type="project" value="UniProtKB-KW"/>
</dbReference>
<evidence type="ECO:0000259" key="8">
    <source>
        <dbReference type="Pfam" id="PF00673"/>
    </source>
</evidence>
<comment type="similarity">
    <text evidence="1 5 6">Belongs to the universal ribosomal protein uL5 family.</text>
</comment>
<dbReference type="InterPro" id="IPR031309">
    <property type="entry name" value="Ribosomal_uL5_C"/>
</dbReference>
<dbReference type="Gene3D" id="3.30.1440.10">
    <property type="match status" value="1"/>
</dbReference>
<evidence type="ECO:0000256" key="1">
    <source>
        <dbReference type="ARBA" id="ARBA00008553"/>
    </source>
</evidence>
<dbReference type="NCBIfam" id="NF000585">
    <property type="entry name" value="PRK00010.1"/>
    <property type="match status" value="1"/>
</dbReference>
<dbReference type="InterPro" id="IPR020929">
    <property type="entry name" value="Ribosomal_uL5_CS"/>
</dbReference>
<dbReference type="Proteomes" id="UP000177912">
    <property type="component" value="Unassembled WGS sequence"/>
</dbReference>
<dbReference type="PIRSF" id="PIRSF002161">
    <property type="entry name" value="Ribosomal_L5"/>
    <property type="match status" value="1"/>
</dbReference>
<dbReference type="HAMAP" id="MF_01333_B">
    <property type="entry name" value="Ribosomal_uL5_B"/>
    <property type="match status" value="1"/>
</dbReference>
<dbReference type="Pfam" id="PF00281">
    <property type="entry name" value="Ribosomal_L5"/>
    <property type="match status" value="1"/>
</dbReference>
<dbReference type="GO" id="GO:0019843">
    <property type="term" value="F:rRNA binding"/>
    <property type="evidence" value="ECO:0007669"/>
    <property type="project" value="UniProtKB-UniRule"/>
</dbReference>
<protein>
    <recommendedName>
        <fullName evidence="4 5">Large ribosomal subunit protein uL5</fullName>
    </recommendedName>
</protein>
<dbReference type="SUPFAM" id="SSF55282">
    <property type="entry name" value="RL5-like"/>
    <property type="match status" value="1"/>
</dbReference>
<dbReference type="GO" id="GO:0003735">
    <property type="term" value="F:structural constituent of ribosome"/>
    <property type="evidence" value="ECO:0007669"/>
    <property type="project" value="InterPro"/>
</dbReference>
<proteinExistence type="inferred from homology"/>
<dbReference type="PROSITE" id="PS00358">
    <property type="entry name" value="RIBOSOMAL_L5"/>
    <property type="match status" value="1"/>
</dbReference>
<dbReference type="GO" id="GO:0005840">
    <property type="term" value="C:ribosome"/>
    <property type="evidence" value="ECO:0007669"/>
    <property type="project" value="UniProtKB-KW"/>
</dbReference>
<reference evidence="9 10" key="1">
    <citation type="journal article" date="2016" name="Nat. Commun.">
        <title>Thousands of microbial genomes shed light on interconnected biogeochemical processes in an aquifer system.</title>
        <authorList>
            <person name="Anantharaman K."/>
            <person name="Brown C.T."/>
            <person name="Hug L.A."/>
            <person name="Sharon I."/>
            <person name="Castelle C.J."/>
            <person name="Probst A.J."/>
            <person name="Thomas B.C."/>
            <person name="Singh A."/>
            <person name="Wilkins M.J."/>
            <person name="Karaoz U."/>
            <person name="Brodie E.L."/>
            <person name="Williams K.H."/>
            <person name="Hubbard S.S."/>
            <person name="Banfield J.F."/>
        </authorList>
    </citation>
    <scope>NUCLEOTIDE SEQUENCE [LARGE SCALE GENOMIC DNA]</scope>
</reference>
<dbReference type="InterPro" id="IPR022803">
    <property type="entry name" value="Ribosomal_uL5_dom_sf"/>
</dbReference>
<comment type="function">
    <text evidence="5">This is 1 of the proteins that bind and probably mediate the attachment of the 5S RNA into the large ribosomal subunit, where it forms part of the central protuberance. In the 70S ribosome it contacts protein S13 of the 30S subunit (bridge B1b), connecting the 2 subunits; this bridge is implicated in subunit movement. Contacts the P site tRNA; the 5S rRNA and some of its associated proteins might help stabilize positioning of ribosome-bound tRNAs.</text>
</comment>
<dbReference type="AlphaFoldDB" id="A0A1F5NVX7"/>
<dbReference type="Pfam" id="PF00673">
    <property type="entry name" value="Ribosomal_L5_C"/>
    <property type="match status" value="1"/>
</dbReference>
<keyword evidence="5" id="KW-0699">rRNA-binding</keyword>
<comment type="caution">
    <text evidence="9">The sequence shown here is derived from an EMBL/GenBank/DDBJ whole genome shotgun (WGS) entry which is preliminary data.</text>
</comment>
<keyword evidence="2 5" id="KW-0689">Ribosomal protein</keyword>
<keyword evidence="5" id="KW-0694">RNA-binding</keyword>
<evidence type="ECO:0000256" key="6">
    <source>
        <dbReference type="RuleBase" id="RU003930"/>
    </source>
</evidence>
<evidence type="ECO:0000256" key="3">
    <source>
        <dbReference type="ARBA" id="ARBA00023274"/>
    </source>
</evidence>
<evidence type="ECO:0000256" key="5">
    <source>
        <dbReference type="HAMAP-Rule" id="MF_01333"/>
    </source>
</evidence>
<keyword evidence="5" id="KW-0820">tRNA-binding</keyword>
<feature type="domain" description="Large ribosomal subunit protein uL5 C-terminal" evidence="8">
    <location>
        <begin position="85"/>
        <end position="176"/>
    </location>
</feature>
<dbReference type="EMBL" id="MFEI01000005">
    <property type="protein sequence ID" value="OGE81672.1"/>
    <property type="molecule type" value="Genomic_DNA"/>
</dbReference>
<keyword evidence="3 5" id="KW-0687">Ribonucleoprotein</keyword>
<sequence length="183" mass="20282">MSTLIQKIQKEIYPKLKSTFGIENINAVPKIQKIVINVGIRSDLKDAKAVENIVEDLKLITGQAPVKTLAKKSIASFKTREGQVVGLMVTLRGTRMNQFLDKLFNVTLARVRDFRGLPGNAFDASGNYSIGLKDQLAFPEILPDNVKQVFGMQVTIVTRANTPEQAKEFLKLIGLPIKKEDNG</sequence>
<gene>
    <name evidence="5" type="primary">rplE</name>
    <name evidence="9" type="ORF">A2826_01490</name>
</gene>
<evidence type="ECO:0000256" key="4">
    <source>
        <dbReference type="ARBA" id="ARBA00035245"/>
    </source>
</evidence>
<evidence type="ECO:0000256" key="2">
    <source>
        <dbReference type="ARBA" id="ARBA00022980"/>
    </source>
</evidence>
<evidence type="ECO:0000313" key="10">
    <source>
        <dbReference type="Proteomes" id="UP000177912"/>
    </source>
</evidence>
<feature type="domain" description="Large ribosomal subunit protein uL5 N-terminal" evidence="7">
    <location>
        <begin position="24"/>
        <end position="80"/>
    </location>
</feature>
<dbReference type="GO" id="GO:0000049">
    <property type="term" value="F:tRNA binding"/>
    <property type="evidence" value="ECO:0007669"/>
    <property type="project" value="UniProtKB-UniRule"/>
</dbReference>
<dbReference type="FunFam" id="3.30.1440.10:FF:000001">
    <property type="entry name" value="50S ribosomal protein L5"/>
    <property type="match status" value="1"/>
</dbReference>
<dbReference type="InterPro" id="IPR031310">
    <property type="entry name" value="Ribosomal_uL5_N"/>
</dbReference>